<reference evidence="5 6" key="1">
    <citation type="submission" date="2019-08" db="EMBL/GenBank/DDBJ databases">
        <title>In-depth cultivation of the pig gut microbiome towards novel bacterial diversity and tailored functional studies.</title>
        <authorList>
            <person name="Wylensek D."/>
            <person name="Hitch T.C.A."/>
            <person name="Clavel T."/>
        </authorList>
    </citation>
    <scope>NUCLEOTIDE SEQUENCE [LARGE SCALE GENOMIC DNA]</scope>
    <source>
        <strain evidence="5 6">BL-389-WT-3D</strain>
    </source>
</reference>
<evidence type="ECO:0000313" key="5">
    <source>
        <dbReference type="EMBL" id="MSS39662.1"/>
    </source>
</evidence>
<evidence type="ECO:0000259" key="4">
    <source>
        <dbReference type="PROSITE" id="PS51000"/>
    </source>
</evidence>
<sequence>MDKKQKRRNELLNLVNSKERISIRELSGICKVSELTIRRDIQELEQQGFVQNIRGIVFANATKKENKIYNLNDASAENYSTKDKIGLYAAGLIEDGDIVIIDNGTTTERLAAHFPEDINVTVLCYNINILNHLYGKPNISLIFGGGYFHPQTLMFESRESLELIRRTRARKVFVSAAGIHDSLGATCTSTYEVESKREILKASMEKILLVDSSKFGQVYENFICEITAFDLIITDKNLSDEWIRIIENAGIRYTLV</sequence>
<proteinExistence type="predicted"/>
<organism evidence="5 6">
    <name type="scientific">Clostridium scindens (strain JCM 10418 / VPI 12708)</name>
    <dbReference type="NCBI Taxonomy" id="29347"/>
    <lineage>
        <taxon>Bacteria</taxon>
        <taxon>Bacillati</taxon>
        <taxon>Bacillota</taxon>
        <taxon>Clostridia</taxon>
        <taxon>Lachnospirales</taxon>
        <taxon>Lachnospiraceae</taxon>
    </lineage>
</organism>
<dbReference type="PROSITE" id="PS00894">
    <property type="entry name" value="HTH_DEOR_1"/>
    <property type="match status" value="1"/>
</dbReference>
<gene>
    <name evidence="5" type="ORF">FYJ37_04655</name>
</gene>
<keyword evidence="3" id="KW-0804">Transcription</keyword>
<dbReference type="InterPro" id="IPR001034">
    <property type="entry name" value="DeoR_HTH"/>
</dbReference>
<evidence type="ECO:0000256" key="3">
    <source>
        <dbReference type="ARBA" id="ARBA00023163"/>
    </source>
</evidence>
<dbReference type="SMART" id="SM00420">
    <property type="entry name" value="HTH_DEOR"/>
    <property type="match status" value="1"/>
</dbReference>
<dbReference type="SUPFAM" id="SSF46785">
    <property type="entry name" value="Winged helix' DNA-binding domain"/>
    <property type="match status" value="1"/>
</dbReference>
<feature type="domain" description="HTH deoR-type" evidence="4">
    <location>
        <begin position="4"/>
        <end position="59"/>
    </location>
</feature>
<dbReference type="PROSITE" id="PS51000">
    <property type="entry name" value="HTH_DEOR_2"/>
    <property type="match status" value="1"/>
</dbReference>
<dbReference type="Pfam" id="PF00455">
    <property type="entry name" value="DeoRC"/>
    <property type="match status" value="1"/>
</dbReference>
<dbReference type="SUPFAM" id="SSF100950">
    <property type="entry name" value="NagB/RpiA/CoA transferase-like"/>
    <property type="match status" value="1"/>
</dbReference>
<keyword evidence="2" id="KW-0238">DNA-binding</keyword>
<dbReference type="InterPro" id="IPR018356">
    <property type="entry name" value="Tscrpt_reg_HTH_DeoR_CS"/>
</dbReference>
<dbReference type="InterPro" id="IPR050313">
    <property type="entry name" value="Carb_Metab_HTH_regulators"/>
</dbReference>
<dbReference type="GO" id="GO:0003677">
    <property type="term" value="F:DNA binding"/>
    <property type="evidence" value="ECO:0007669"/>
    <property type="project" value="UniProtKB-KW"/>
</dbReference>
<evidence type="ECO:0000256" key="1">
    <source>
        <dbReference type="ARBA" id="ARBA00023015"/>
    </source>
</evidence>
<dbReference type="Pfam" id="PF08220">
    <property type="entry name" value="HTH_DeoR"/>
    <property type="match status" value="1"/>
</dbReference>
<dbReference type="GO" id="GO:0003700">
    <property type="term" value="F:DNA-binding transcription factor activity"/>
    <property type="evidence" value="ECO:0007669"/>
    <property type="project" value="InterPro"/>
</dbReference>
<dbReference type="SMART" id="SM01134">
    <property type="entry name" value="DeoRC"/>
    <property type="match status" value="1"/>
</dbReference>
<dbReference type="Gene3D" id="1.10.10.10">
    <property type="entry name" value="Winged helix-like DNA-binding domain superfamily/Winged helix DNA-binding domain"/>
    <property type="match status" value="1"/>
</dbReference>
<dbReference type="InterPro" id="IPR036388">
    <property type="entry name" value="WH-like_DNA-bd_sf"/>
</dbReference>
<dbReference type="PANTHER" id="PTHR30363:SF44">
    <property type="entry name" value="AGA OPERON TRANSCRIPTIONAL REPRESSOR-RELATED"/>
    <property type="match status" value="1"/>
</dbReference>
<dbReference type="InterPro" id="IPR036390">
    <property type="entry name" value="WH_DNA-bd_sf"/>
</dbReference>
<dbReference type="AlphaFoldDB" id="A0A844F2A4"/>
<evidence type="ECO:0000256" key="2">
    <source>
        <dbReference type="ARBA" id="ARBA00023125"/>
    </source>
</evidence>
<comment type="caution">
    <text evidence="5">The sequence shown here is derived from an EMBL/GenBank/DDBJ whole genome shotgun (WGS) entry which is preliminary data.</text>
</comment>
<dbReference type="PANTHER" id="PTHR30363">
    <property type="entry name" value="HTH-TYPE TRANSCRIPTIONAL REGULATOR SRLR-RELATED"/>
    <property type="match status" value="1"/>
</dbReference>
<dbReference type="EMBL" id="VUMB01000007">
    <property type="protein sequence ID" value="MSS39662.1"/>
    <property type="molecule type" value="Genomic_DNA"/>
</dbReference>
<keyword evidence="1" id="KW-0805">Transcription regulation</keyword>
<protein>
    <submittedName>
        <fullName evidence="5">DeoR/GlpR transcriptional regulator</fullName>
    </submittedName>
</protein>
<dbReference type="GeneID" id="62695881"/>
<accession>A0A844F2A4</accession>
<name>A0A844F2A4_CLOSV</name>
<dbReference type="InterPro" id="IPR014036">
    <property type="entry name" value="DeoR-like_C"/>
</dbReference>
<dbReference type="Proteomes" id="UP000462363">
    <property type="component" value="Unassembled WGS sequence"/>
</dbReference>
<dbReference type="InterPro" id="IPR037171">
    <property type="entry name" value="NagB/RpiA_transferase-like"/>
</dbReference>
<dbReference type="RefSeq" id="WP_004608494.1">
    <property type="nucleotide sequence ID" value="NZ_AP024846.1"/>
</dbReference>
<evidence type="ECO:0000313" key="6">
    <source>
        <dbReference type="Proteomes" id="UP000462363"/>
    </source>
</evidence>